<protein>
    <submittedName>
        <fullName evidence="2">Proline-, glutamic acid-and leucine-rich protein 1</fullName>
    </submittedName>
</protein>
<dbReference type="AlphaFoldDB" id="A0A226EP41"/>
<feature type="compositionally biased region" description="Polar residues" evidence="1">
    <location>
        <begin position="778"/>
        <end position="792"/>
    </location>
</feature>
<reference evidence="2 3" key="1">
    <citation type="submission" date="2015-12" db="EMBL/GenBank/DDBJ databases">
        <title>The genome of Folsomia candida.</title>
        <authorList>
            <person name="Faddeeva A."/>
            <person name="Derks M.F."/>
            <person name="Anvar Y."/>
            <person name="Smit S."/>
            <person name="Van Straalen N."/>
            <person name="Roelofs D."/>
        </authorList>
    </citation>
    <scope>NUCLEOTIDE SEQUENCE [LARGE SCALE GENOMIC DNA]</scope>
    <source>
        <strain evidence="2 3">VU population</strain>
        <tissue evidence="2">Whole body</tissue>
    </source>
</reference>
<dbReference type="STRING" id="158441.A0A226EP41"/>
<feature type="compositionally biased region" description="Acidic residues" evidence="1">
    <location>
        <begin position="658"/>
        <end position="668"/>
    </location>
</feature>
<gene>
    <name evidence="2" type="ORF">Fcan01_04395</name>
</gene>
<feature type="compositionally biased region" description="Polar residues" evidence="1">
    <location>
        <begin position="730"/>
        <end position="742"/>
    </location>
</feature>
<dbReference type="OMA" id="INAMENT"/>
<name>A0A226EP41_FOLCA</name>
<dbReference type="InterPro" id="IPR016024">
    <property type="entry name" value="ARM-type_fold"/>
</dbReference>
<keyword evidence="3" id="KW-1185">Reference proteome</keyword>
<dbReference type="PANTHER" id="PTHR34105:SF1">
    <property type="entry name" value="PROLINE-, GLUTAMIC ACID- AND LEUCINE-RICH PROTEIN 1"/>
    <property type="match status" value="1"/>
</dbReference>
<dbReference type="PANTHER" id="PTHR34105">
    <property type="entry name" value="PROLINE-, GLUTAMIC ACID- AND LEUCINE-RICH PROTEIN 1"/>
    <property type="match status" value="1"/>
</dbReference>
<dbReference type="EMBL" id="LNIX01000002">
    <property type="protein sequence ID" value="OXA58897.1"/>
    <property type="molecule type" value="Genomic_DNA"/>
</dbReference>
<dbReference type="GO" id="GO:0005634">
    <property type="term" value="C:nucleus"/>
    <property type="evidence" value="ECO:0007669"/>
    <property type="project" value="TreeGrafter"/>
</dbReference>
<evidence type="ECO:0000256" key="1">
    <source>
        <dbReference type="SAM" id="MobiDB-lite"/>
    </source>
</evidence>
<feature type="region of interest" description="Disordered" evidence="1">
    <location>
        <begin position="724"/>
        <end position="797"/>
    </location>
</feature>
<evidence type="ECO:0000313" key="2">
    <source>
        <dbReference type="EMBL" id="OXA58897.1"/>
    </source>
</evidence>
<feature type="region of interest" description="Disordered" evidence="1">
    <location>
        <begin position="644"/>
        <end position="674"/>
    </location>
</feature>
<accession>A0A226EP41</accession>
<comment type="caution">
    <text evidence="2">The sequence shown here is derived from an EMBL/GenBank/DDBJ whole genome shotgun (WGS) entry which is preliminary data.</text>
</comment>
<sequence length="828" mass="92713">MATSTSLWELWSEIAQESDSLSDPVLLEIFSAGNSHRVFDKISDEDLKSVLSKVKGLLNEPKSREKGAWIFKELVECVDVKRLGGLQDTLLTALRLICSDKFLHSQIIQEALSNFLPKCKNLPDILKEVTPKGGFVTKIVASCLEELQTVEGKEMRQPSREVVTLLKVCLVNFRGTCGYYRDKLEKALVIYLDHDNAEFVHLICDIMPLISQIGGGGSSGDNHSQDWLGMVKKLSKEAYDCLYFLYSDCSAIDDENPFEESGSLEPLLPPITSSKIFDKVSKIKKRLLNLLQAIGAYLRKSFPSYKPVPARNLLKLISHLISVNPTELLASQKQTSRKELLFLAALLPNVHSSAFKLLNDIVICLGTNVLPQAVAVEQIFSQQWRWMENSRNSFVDLKLSMYSSLSHWLNLTKGQVTNAKTLKIWMDYFTREVELEKEKIELRMWSGKSKNKLHTKAPPTPTGIVASCDGLNANNAFLPKNAKVCHISLIILMKLFPASDPEMHKNLYCTLVRTHVQIYQQGTFPGQYEDKNCRIKLNESLVELALNPNARSSISLGLIVNLLRRGSLDSVSKVSELCISSISMLERLVHPSSQSLEFPMHLVDPSIYGSNVDRSSIVLNSLLKNNQIEETDILVERHGQDENIDTVDTGCQTGETSIESEEEEDEELTSSTTTKVDSTYPVLTEIMTELKRLREKVDKINSTNNEPSFNSIVPIAHMQQYTISSSSSIHATQQSNDFGHQSSSKRRVLDEKDDGSIITNGGGENESLKSWKKIKSAEPSTPTSSQDEQSTAPMFVVIEDQNGTGETNELMDMFSDFVDDTPIELMNR</sequence>
<proteinExistence type="predicted"/>
<evidence type="ECO:0000313" key="3">
    <source>
        <dbReference type="Proteomes" id="UP000198287"/>
    </source>
</evidence>
<dbReference type="SUPFAM" id="SSF48371">
    <property type="entry name" value="ARM repeat"/>
    <property type="match status" value="1"/>
</dbReference>
<dbReference type="Proteomes" id="UP000198287">
    <property type="component" value="Unassembled WGS sequence"/>
</dbReference>
<organism evidence="2 3">
    <name type="scientific">Folsomia candida</name>
    <name type="common">Springtail</name>
    <dbReference type="NCBI Taxonomy" id="158441"/>
    <lineage>
        <taxon>Eukaryota</taxon>
        <taxon>Metazoa</taxon>
        <taxon>Ecdysozoa</taxon>
        <taxon>Arthropoda</taxon>
        <taxon>Hexapoda</taxon>
        <taxon>Collembola</taxon>
        <taxon>Entomobryomorpha</taxon>
        <taxon>Isotomoidea</taxon>
        <taxon>Isotomidae</taxon>
        <taxon>Proisotominae</taxon>
        <taxon>Folsomia</taxon>
    </lineage>
</organism>
<dbReference type="GO" id="GO:0006364">
    <property type="term" value="P:rRNA processing"/>
    <property type="evidence" value="ECO:0007669"/>
    <property type="project" value="TreeGrafter"/>
</dbReference>
<dbReference type="OrthoDB" id="8189007at2759"/>